<reference evidence="1" key="1">
    <citation type="journal article" date="2021" name="Proc. Natl. Acad. Sci. U.S.A.">
        <title>A Catalog of Tens of Thousands of Viruses from Human Metagenomes Reveals Hidden Associations with Chronic Diseases.</title>
        <authorList>
            <person name="Tisza M.J."/>
            <person name="Buck C.B."/>
        </authorList>
    </citation>
    <scope>NUCLEOTIDE SEQUENCE</scope>
    <source>
        <strain evidence="1">CtBeL15</strain>
    </source>
</reference>
<evidence type="ECO:0000313" key="1">
    <source>
        <dbReference type="EMBL" id="DAG00045.1"/>
    </source>
</evidence>
<protein>
    <submittedName>
        <fullName evidence="1">Uncharacterized protein</fullName>
    </submittedName>
</protein>
<organism evidence="1">
    <name type="scientific">Siphoviridae sp. ctBeL15</name>
    <dbReference type="NCBI Taxonomy" id="2825374"/>
    <lineage>
        <taxon>Viruses</taxon>
        <taxon>Duplodnaviria</taxon>
        <taxon>Heunggongvirae</taxon>
        <taxon>Uroviricota</taxon>
        <taxon>Caudoviricetes</taxon>
    </lineage>
</organism>
<accession>A0A8S5V011</accession>
<proteinExistence type="predicted"/>
<sequence length="267" mass="29975">MAISQSIKRACRRYEEVEAEGLTLYPILVEELEAFEMARPGIDIVQQALPVRYAAMPLLAALYRMEYEALERNEEGIGLFSRALLMLALSLRLGRGLPLGKRVGMFRCKVDPQDRGCLKAVEFTVDGEELWRVTPVQFQRLREIAAAQNGIELAAPEANPELLEAQRDLAQMNGAPLSGCVWERIAAIAALEHVDEAEIDQWPILKLQEKTKTWQRIIGYMVCAVAEAQGTKWKNGNPHPSLFYEKEDIGNTALRPAEMATQHLGQM</sequence>
<name>A0A8S5V011_9CAUD</name>
<dbReference type="EMBL" id="BK016176">
    <property type="protein sequence ID" value="DAG00045.1"/>
    <property type="molecule type" value="Genomic_DNA"/>
</dbReference>